<dbReference type="Proteomes" id="UP000186132">
    <property type="component" value="Unassembled WGS sequence"/>
</dbReference>
<evidence type="ECO:0000256" key="4">
    <source>
        <dbReference type="ARBA" id="ARBA00022833"/>
    </source>
</evidence>
<keyword evidence="9" id="KW-1185">Reference proteome</keyword>
<dbReference type="PANTHER" id="PTHR43161">
    <property type="entry name" value="SORBITOL DEHYDROGENASE"/>
    <property type="match status" value="1"/>
</dbReference>
<dbReference type="OrthoDB" id="9797931at2"/>
<dbReference type="Pfam" id="PF00107">
    <property type="entry name" value="ADH_zinc_N"/>
    <property type="match status" value="1"/>
</dbReference>
<protein>
    <submittedName>
        <fullName evidence="8">(R,R)-butanediol dehydrogenase / meso-butanediol dehydrogenase / diacetyl reductase</fullName>
    </submittedName>
</protein>
<dbReference type="PANTHER" id="PTHR43161:SF26">
    <property type="entry name" value="GALACTITOL 1-PHOSPHATE 5-DEHYDROGENASE"/>
    <property type="match status" value="1"/>
</dbReference>
<gene>
    <name evidence="8" type="ORF">SAMN05443575_3213</name>
</gene>
<dbReference type="GO" id="GO:0008270">
    <property type="term" value="F:zinc ion binding"/>
    <property type="evidence" value="ECO:0007669"/>
    <property type="project" value="InterPro"/>
</dbReference>
<comment type="similarity">
    <text evidence="2 6">Belongs to the zinc-containing alcohol dehydrogenase family.</text>
</comment>
<name>A0A1M5PVS5_9ACTN</name>
<evidence type="ECO:0000259" key="7">
    <source>
        <dbReference type="SMART" id="SM00829"/>
    </source>
</evidence>
<dbReference type="Gene3D" id="3.90.180.10">
    <property type="entry name" value="Medium-chain alcohol dehydrogenases, catalytic domain"/>
    <property type="match status" value="1"/>
</dbReference>
<keyword evidence="3 6" id="KW-0479">Metal-binding</keyword>
<dbReference type="SUPFAM" id="SSF50129">
    <property type="entry name" value="GroES-like"/>
    <property type="match status" value="1"/>
</dbReference>
<dbReference type="Pfam" id="PF08240">
    <property type="entry name" value="ADH_N"/>
    <property type="match status" value="1"/>
</dbReference>
<dbReference type="GO" id="GO:0016491">
    <property type="term" value="F:oxidoreductase activity"/>
    <property type="evidence" value="ECO:0007669"/>
    <property type="project" value="UniProtKB-KW"/>
</dbReference>
<dbReference type="SUPFAM" id="SSF51735">
    <property type="entry name" value="NAD(P)-binding Rossmann-fold domains"/>
    <property type="match status" value="1"/>
</dbReference>
<keyword evidence="5" id="KW-0560">Oxidoreductase</keyword>
<sequence length="350" mass="35993">MRALRWHGAKDVRLEDVAVDALGPDEVRVQVAYCGICGSDLAEYRQGPVAIQDRPHVLTGHRPPVTLGHEFAGTVTAVGERVRGVAVGDRVAADATLRCGVCLPCTSGRYNHCALGGSIGLACDGAMADSVRIPAYCAVPLPDEVPLAAGALLEPYAVALHALDRAAVPAGGRVLVSGFGPIGAAVAEVAHALGLRVLVSEPNAARRAAAERLGHRTIEAAGDARTAARAIRTATAGGADAVIECSGSRAGLEFALELTRRGADIVAVGLPKEPITLDAARLILFERGLLGALGYQNDLPRVAGMIAAGVLDPTRLVSRVVPLADAAAEFARLTAEPGADLKVLLQPEPA</sequence>
<dbReference type="InterPro" id="IPR013154">
    <property type="entry name" value="ADH-like_N"/>
</dbReference>
<evidence type="ECO:0000256" key="3">
    <source>
        <dbReference type="ARBA" id="ARBA00022723"/>
    </source>
</evidence>
<dbReference type="InterPro" id="IPR020843">
    <property type="entry name" value="ER"/>
</dbReference>
<dbReference type="AlphaFoldDB" id="A0A1M5PVS5"/>
<dbReference type="InterPro" id="IPR002328">
    <property type="entry name" value="ADH_Zn_CS"/>
</dbReference>
<evidence type="ECO:0000256" key="1">
    <source>
        <dbReference type="ARBA" id="ARBA00001947"/>
    </source>
</evidence>
<keyword evidence="4 6" id="KW-0862">Zinc</keyword>
<accession>A0A1M5PVS5</accession>
<dbReference type="InterPro" id="IPR011032">
    <property type="entry name" value="GroES-like_sf"/>
</dbReference>
<dbReference type="SMART" id="SM00829">
    <property type="entry name" value="PKS_ER"/>
    <property type="match status" value="1"/>
</dbReference>
<evidence type="ECO:0000256" key="6">
    <source>
        <dbReference type="RuleBase" id="RU361277"/>
    </source>
</evidence>
<dbReference type="InterPro" id="IPR036291">
    <property type="entry name" value="NAD(P)-bd_dom_sf"/>
</dbReference>
<evidence type="ECO:0000256" key="2">
    <source>
        <dbReference type="ARBA" id="ARBA00008072"/>
    </source>
</evidence>
<comment type="cofactor">
    <cofactor evidence="1 6">
        <name>Zn(2+)</name>
        <dbReference type="ChEBI" id="CHEBI:29105"/>
    </cofactor>
</comment>
<dbReference type="PROSITE" id="PS00059">
    <property type="entry name" value="ADH_ZINC"/>
    <property type="match status" value="1"/>
</dbReference>
<organism evidence="8 9">
    <name type="scientific">Jatrophihabitans endophyticus</name>
    <dbReference type="NCBI Taxonomy" id="1206085"/>
    <lineage>
        <taxon>Bacteria</taxon>
        <taxon>Bacillati</taxon>
        <taxon>Actinomycetota</taxon>
        <taxon>Actinomycetes</taxon>
        <taxon>Jatrophihabitantales</taxon>
        <taxon>Jatrophihabitantaceae</taxon>
        <taxon>Jatrophihabitans</taxon>
    </lineage>
</organism>
<proteinExistence type="inferred from homology"/>
<dbReference type="STRING" id="1206085.SAMN05443575_3213"/>
<dbReference type="Gene3D" id="3.40.50.720">
    <property type="entry name" value="NAD(P)-binding Rossmann-like Domain"/>
    <property type="match status" value="1"/>
</dbReference>
<dbReference type="RefSeq" id="WP_073391413.1">
    <property type="nucleotide sequence ID" value="NZ_FQVU01000004.1"/>
</dbReference>
<feature type="domain" description="Enoyl reductase (ER)" evidence="7">
    <location>
        <begin position="8"/>
        <end position="345"/>
    </location>
</feature>
<evidence type="ECO:0000256" key="5">
    <source>
        <dbReference type="ARBA" id="ARBA00023002"/>
    </source>
</evidence>
<evidence type="ECO:0000313" key="9">
    <source>
        <dbReference type="Proteomes" id="UP000186132"/>
    </source>
</evidence>
<dbReference type="EMBL" id="FQVU01000004">
    <property type="protein sequence ID" value="SHH05985.1"/>
    <property type="molecule type" value="Genomic_DNA"/>
</dbReference>
<dbReference type="InterPro" id="IPR013149">
    <property type="entry name" value="ADH-like_C"/>
</dbReference>
<reference evidence="9" key="1">
    <citation type="submission" date="2016-11" db="EMBL/GenBank/DDBJ databases">
        <authorList>
            <person name="Varghese N."/>
            <person name="Submissions S."/>
        </authorList>
    </citation>
    <scope>NUCLEOTIDE SEQUENCE [LARGE SCALE GENOMIC DNA]</scope>
    <source>
        <strain evidence="9">DSM 45627</strain>
    </source>
</reference>
<evidence type="ECO:0000313" key="8">
    <source>
        <dbReference type="EMBL" id="SHH05985.1"/>
    </source>
</evidence>